<dbReference type="EMBL" id="VJVV01000015">
    <property type="protein sequence ID" value="TRO78690.1"/>
    <property type="molecule type" value="Genomic_DNA"/>
</dbReference>
<reference evidence="5 6" key="1">
    <citation type="submission" date="2019-07" db="EMBL/GenBank/DDBJ databases">
        <title>Insights of Desulfuromonas acetexigens electromicrobiology.</title>
        <authorList>
            <person name="Katuri K."/>
            <person name="Sapireddy V."/>
            <person name="Shaw D.R."/>
            <person name="Saikaly P."/>
        </authorList>
    </citation>
    <scope>NUCLEOTIDE SEQUENCE [LARGE SCALE GENOMIC DNA]</scope>
    <source>
        <strain evidence="5 6">2873</strain>
    </source>
</reference>
<keyword evidence="1 3" id="KW-0732">Signal</keyword>
<dbReference type="CDD" id="cd00063">
    <property type="entry name" value="FN3"/>
    <property type="match status" value="1"/>
</dbReference>
<name>A0A550J608_9BACT</name>
<dbReference type="RefSeq" id="WP_092054655.1">
    <property type="nucleotide sequence ID" value="NZ_FOJJ01000007.1"/>
</dbReference>
<dbReference type="Proteomes" id="UP000317155">
    <property type="component" value="Unassembled WGS sequence"/>
</dbReference>
<comment type="caution">
    <text evidence="5">The sequence shown here is derived from an EMBL/GenBank/DDBJ whole genome shotgun (WGS) entry which is preliminary data.</text>
</comment>
<dbReference type="InterPro" id="IPR003961">
    <property type="entry name" value="FN3_dom"/>
</dbReference>
<evidence type="ECO:0000259" key="4">
    <source>
        <dbReference type="PROSITE" id="PS50853"/>
    </source>
</evidence>
<dbReference type="OrthoDB" id="5522598at2"/>
<accession>A0A550J608</accession>
<feature type="region of interest" description="Disordered" evidence="2">
    <location>
        <begin position="1730"/>
        <end position="1756"/>
    </location>
</feature>
<evidence type="ECO:0000256" key="3">
    <source>
        <dbReference type="SAM" id="SignalP"/>
    </source>
</evidence>
<dbReference type="SMART" id="SM00060">
    <property type="entry name" value="FN3"/>
    <property type="match status" value="5"/>
</dbReference>
<evidence type="ECO:0000313" key="5">
    <source>
        <dbReference type="EMBL" id="TRO78690.1"/>
    </source>
</evidence>
<dbReference type="InterPro" id="IPR036280">
    <property type="entry name" value="Multihaem_cyt_sf"/>
</dbReference>
<dbReference type="InterPro" id="IPR036116">
    <property type="entry name" value="FN3_sf"/>
</dbReference>
<feature type="region of interest" description="Disordered" evidence="2">
    <location>
        <begin position="850"/>
        <end position="878"/>
    </location>
</feature>
<evidence type="ECO:0000256" key="1">
    <source>
        <dbReference type="ARBA" id="ARBA00022729"/>
    </source>
</evidence>
<sequence length="2395" mass="255289">MALVTGVLLLLALPGASRADNATTAGPATATPGKATKVAGAAKITVNIPYSGDANGDNTALIEWDEDGGDWSSLLGSQALAHSINPYNYEITGLDNAVSYQIRVTISDPDGGSNLVQTLTGLKPYNRLLHNAVSTGSGKWGGNWGLIDENSRYGEISCSTCHTTSTGNIKRVKETVTAANSPTHDFPGSAVEFLDARDGSAHFGDDSGARTDSNRICEVCHSLNKFHNFSISNNTSNTHQNETNCVRCHKHSQGFMGSGCDGCHGGDIAGATSGNFWPSSTGETTDTVNSANDAGEHTAHMQALAAKIYNESIAELLNTTGNGTSSEKQKALCAYCHANPGADADHGDGDHAEVAFLRIWDGAADGAPLAAFNYDYTTPTTATCSNIDCHNNKTTATAHGWYAGGSTSCLICHTEDRTTPNSSAIADPVSGLHLADTNAPDVEAHNGSFGGGSYGCISCHTETPTDVHLNGVANTPATATFAFSPDVTVNLEGLDDETDNTCTTDCHSDGGKWARLWSTEAFDALPEGWTTDSELPGNCKTCHGVFGAWVEGTSHAGTSGAQASIMGTSHNSQGAVKPGAACEDCHVYPSRSDLHKDGAITLNDSDNEVDPTRTTVESTNYIYCQACHDSSLYPPNAESRVFPESTAFPYAEVSGAYKIVGGCSSGIAGCHGDTSNNWWPNNPSSDPVNYPNRAGAHPQHNITIGKLLAQARTGDPNATPIQEDYNNTCKFCHPMKDAGGIMASVQHKNARTEVFGGFVYPFADGKGVVSDASNPATTDWGSSYDTNPDDGFIYQLENLSTPAWEYPLDKDGNYRQFLYGYRGDSAVRHGSCSNIACHSNAPFTPQWYGDEQPPGTVGSLTAATHDPTPDHQGGVTDKPGTVLLTWLAPGDNGDMDGTAYEYEVYYSTSGPINAGNLNAATRAGGAPSPLRRGSSQSMVVDGLTPGSSYWFAVRAKDQPRYDDLNHDGLRETFIHNGLYSPLVSTDSATTAHADDVPPIFWGLDSARSHDSGGTINLSWNAARDHTLPITYRVYWSEYSLKTHLAHGGTLPEPDANALAGGVSSFSYGVWQGENPPVPGGGDYVIYMTTTHALHYQVSGLGSGSLYNFLVRAQDAVATPNVDGNREVAMALPTQLPQEPNITNLYLMNGASTLTPQASPTAPDWGVTDGTIQLTGTGSVTFTAPSAINTTRPTWVQGISFAMQVKNEDRRSPQSFSIQLGYNNGSFQTLGNPISVGIGRRARRVMNIGLASAAGQVPAGARLAVQIKRTTSSGSSSAITFTWGSSTTKGQILFNAQPINRAPSKPVIQALSRATGGYVQVRWNPSTDGGDGGQSLHYDIYGSCDGGTSWPYIIGLNLKDADAPTGIRWDTVGDGLSGATFNCQVKVEASDDFLYEAVPGSKAWSSHTLSDPASVTLNNSQDDEPPAAPTINHIETRPKQGSIYLEWIAVGNDGVNHGSRAAYYDIRFRKTANGLLNDSNWNDVNTVKADGAPVPNFSGIGESFEVLNMAPDIDYSLALKACDRGEDNIVFTADDNCSPLSPVETHKSGQYYCGVCHSTPPDEPDTRGTHREHGYTLDDCAKCHGDGTNPEGNDVRLYDGRHYDGFVNIGWGRDAGGNQLALQKLALQSGGAGVSVSQGGSLIYQDTDGAGGYNGGATFNPDLPLVNTDSGTCMNFTAVNASGCHGTFSPKWESDTSAAKKEPHCADCHGANGLAAPDSRNLDPYNRPWDDSTDGIPSDQVKASPPVANHGGTTTSDRYVGAHERHLNASFRFAKGDSCRLCHRETMESGLHADRVVDIRFDVSADKSNTEKATVSYDLIGDGKGVSCSSLNNTFCHDTGARWAEPGTKCNNCHGMAGKSYVVGAGTSEIGHVKDGGTVRDCIYCHVAGHPQSPDGINSGTAEALLINNNSAVGINYRSGGIHLRKVIGGRSAMNDGSLIDTLAETCWGCHEDQSPVVSEWEYNNRTSTGSSPYHYGKLNQTSWVGATWSSGYGLTNNDPFYYKRGKIQSIHTANPTGTSQVVWNSTRGRYDEVADPVDKIRCSYCHDVHNLNLTPGDTMTGPPYLRGTWMGNPYEEDGAPYNKVYAANTIMGAVPRGGTAYNQLGGYYIDQNNVRPGTGKTTPVSAQYPTAGWTLESSAGLCTLCHGTNVDEMDQRKPETDLEEGKLWLGTNGHSNAAIGGTFSMAANIFDYSHGRPEPVNVIYSGRSISDTLWKTNLVADMAMSSQADESKLAAGYRGPYTGKYNPLVPTNAYSFNAYDWGATVDDVTTDQMYHQFSCSKCHNPHASRLPKLMITNCLDIRHNTWDDSQSIPNTQTLYTASALDFVDRNMPAAYYASAQTCHRFDGRRSEGATEADDSRLRGGWNKVTPWVFDNLNNVEHKGSKDPTYISRPGN</sequence>
<feature type="signal peptide" evidence="3">
    <location>
        <begin position="1"/>
        <end position="19"/>
    </location>
</feature>
<evidence type="ECO:0000256" key="2">
    <source>
        <dbReference type="SAM" id="MobiDB-lite"/>
    </source>
</evidence>
<proteinExistence type="predicted"/>
<dbReference type="SUPFAM" id="SSF48695">
    <property type="entry name" value="Multiheme cytochromes"/>
    <property type="match status" value="6"/>
</dbReference>
<feature type="domain" description="Fibronectin type-III" evidence="4">
    <location>
        <begin position="866"/>
        <end position="993"/>
    </location>
</feature>
<dbReference type="PANTHER" id="PTHR35038">
    <property type="entry name" value="DISSIMILATORY SULFITE REDUCTASE SIRA"/>
    <property type="match status" value="1"/>
</dbReference>
<dbReference type="InterPro" id="IPR051829">
    <property type="entry name" value="Multiheme_Cytochr_ET"/>
</dbReference>
<dbReference type="InterPro" id="IPR013783">
    <property type="entry name" value="Ig-like_fold"/>
</dbReference>
<dbReference type="SUPFAM" id="SSF49265">
    <property type="entry name" value="Fibronectin type III"/>
    <property type="match status" value="3"/>
</dbReference>
<gene>
    <name evidence="5" type="ORF">FL622_15465</name>
</gene>
<feature type="chain" id="PRO_5021734666" description="Fibronectin type-III domain-containing protein" evidence="3">
    <location>
        <begin position="20"/>
        <end position="2395"/>
    </location>
</feature>
<protein>
    <recommendedName>
        <fullName evidence="4">Fibronectin type-III domain-containing protein</fullName>
    </recommendedName>
</protein>
<dbReference type="InterPro" id="IPR010176">
    <property type="entry name" value="C4xCH_C2xCH_motif_GEOSU"/>
</dbReference>
<dbReference type="GO" id="GO:0016491">
    <property type="term" value="F:oxidoreductase activity"/>
    <property type="evidence" value="ECO:0007669"/>
    <property type="project" value="TreeGrafter"/>
</dbReference>
<dbReference type="PROSITE" id="PS50853">
    <property type="entry name" value="FN3"/>
    <property type="match status" value="1"/>
</dbReference>
<dbReference type="Gene3D" id="2.60.40.10">
    <property type="entry name" value="Immunoglobulins"/>
    <property type="match status" value="1"/>
</dbReference>
<organism evidence="5 6">
    <name type="scientific">Trichloromonas acetexigens</name>
    <dbReference type="NCBI Taxonomy" id="38815"/>
    <lineage>
        <taxon>Bacteria</taxon>
        <taxon>Pseudomonadati</taxon>
        <taxon>Thermodesulfobacteriota</taxon>
        <taxon>Desulfuromonadia</taxon>
        <taxon>Desulfuromonadales</taxon>
        <taxon>Trichloromonadaceae</taxon>
        <taxon>Trichloromonas</taxon>
    </lineage>
</organism>
<evidence type="ECO:0000313" key="6">
    <source>
        <dbReference type="Proteomes" id="UP000317155"/>
    </source>
</evidence>
<dbReference type="PANTHER" id="PTHR35038:SF6">
    <property type="entry name" value="SURFACE LOCALIZED DECAHEME CYTOCHROME C LIPOPROTEIN"/>
    <property type="match status" value="1"/>
</dbReference>
<dbReference type="NCBIfam" id="TIGR01904">
    <property type="entry name" value="GSu_C4xC__C2xCH"/>
    <property type="match status" value="1"/>
</dbReference>
<keyword evidence="6" id="KW-1185">Reference proteome</keyword>